<evidence type="ECO:0000259" key="2">
    <source>
        <dbReference type="Pfam" id="PF07562"/>
    </source>
</evidence>
<evidence type="ECO:0000256" key="1">
    <source>
        <dbReference type="SAM" id="Phobius"/>
    </source>
</evidence>
<keyword evidence="1" id="KW-0812">Transmembrane</keyword>
<dbReference type="Pfam" id="PF07562">
    <property type="entry name" value="NCD3G"/>
    <property type="match status" value="1"/>
</dbReference>
<feature type="non-terminal residue" evidence="3">
    <location>
        <position position="1"/>
    </location>
</feature>
<name>V8NAY1_OPHHA</name>
<dbReference type="PANTHER" id="PTHR24061">
    <property type="entry name" value="CALCIUM-SENSING RECEPTOR-RELATED"/>
    <property type="match status" value="1"/>
</dbReference>
<gene>
    <name evidence="3" type="primary">Vmn2r26</name>
    <name evidence="3" type="ORF">L345_15466</name>
</gene>
<dbReference type="GO" id="GO:0005886">
    <property type="term" value="C:plasma membrane"/>
    <property type="evidence" value="ECO:0007669"/>
    <property type="project" value="TreeGrafter"/>
</dbReference>
<accession>V8NAY1</accession>
<keyword evidence="1" id="KW-1133">Transmembrane helix</keyword>
<proteinExistence type="predicted"/>
<keyword evidence="3" id="KW-0675">Receptor</keyword>
<reference evidence="3 4" key="1">
    <citation type="journal article" date="2013" name="Proc. Natl. Acad. Sci. U.S.A.">
        <title>The king cobra genome reveals dynamic gene evolution and adaptation in the snake venom system.</title>
        <authorList>
            <person name="Vonk F.J."/>
            <person name="Casewell N.R."/>
            <person name="Henkel C.V."/>
            <person name="Heimberg A.M."/>
            <person name="Jansen H.J."/>
            <person name="McCleary R.J."/>
            <person name="Kerkkamp H.M."/>
            <person name="Vos R.A."/>
            <person name="Guerreiro I."/>
            <person name="Calvete J.J."/>
            <person name="Wuster W."/>
            <person name="Woods A.E."/>
            <person name="Logan J.M."/>
            <person name="Harrison R.A."/>
            <person name="Castoe T.A."/>
            <person name="de Koning A.P."/>
            <person name="Pollock D.D."/>
            <person name="Yandell M."/>
            <person name="Calderon D."/>
            <person name="Renjifo C."/>
            <person name="Currier R.B."/>
            <person name="Salgado D."/>
            <person name="Pla D."/>
            <person name="Sanz L."/>
            <person name="Hyder A.S."/>
            <person name="Ribeiro J.M."/>
            <person name="Arntzen J.W."/>
            <person name="van den Thillart G.E."/>
            <person name="Boetzer M."/>
            <person name="Pirovano W."/>
            <person name="Dirks R.P."/>
            <person name="Spaink H.P."/>
            <person name="Duboule D."/>
            <person name="McGlinn E."/>
            <person name="Kini R.M."/>
            <person name="Richardson M.K."/>
        </authorList>
    </citation>
    <scope>NUCLEOTIDE SEQUENCE</scope>
    <source>
        <tissue evidence="3">Blood</tissue>
    </source>
</reference>
<dbReference type="Gene3D" id="3.40.50.2300">
    <property type="match status" value="2"/>
</dbReference>
<evidence type="ECO:0000313" key="4">
    <source>
        <dbReference type="Proteomes" id="UP000018936"/>
    </source>
</evidence>
<dbReference type="Proteomes" id="UP000018936">
    <property type="component" value="Unassembled WGS sequence"/>
</dbReference>
<evidence type="ECO:0000313" key="3">
    <source>
        <dbReference type="EMBL" id="ETE58808.1"/>
    </source>
</evidence>
<protein>
    <submittedName>
        <fullName evidence="3">Vomeronasal type-2 receptor 26</fullName>
    </submittedName>
</protein>
<dbReference type="GO" id="GO:0004930">
    <property type="term" value="F:G protein-coupled receptor activity"/>
    <property type="evidence" value="ECO:0007669"/>
    <property type="project" value="InterPro"/>
</dbReference>
<dbReference type="InterPro" id="IPR000068">
    <property type="entry name" value="GPCR_3_Ca_sens_rcpt-rel"/>
</dbReference>
<feature type="domain" description="GPCR family 3 nine cysteines" evidence="2">
    <location>
        <begin position="112"/>
        <end position="149"/>
    </location>
</feature>
<feature type="transmembrane region" description="Helical" evidence="1">
    <location>
        <begin position="12"/>
        <end position="33"/>
    </location>
</feature>
<keyword evidence="4" id="KW-1185">Reference proteome</keyword>
<dbReference type="InterPro" id="IPR011500">
    <property type="entry name" value="GPCR_3_9-Cys_dom"/>
</dbReference>
<keyword evidence="1" id="KW-0472">Membrane</keyword>
<dbReference type="EMBL" id="AZIM01006248">
    <property type="protein sequence ID" value="ETE58808.1"/>
    <property type="molecule type" value="Genomic_DNA"/>
</dbReference>
<dbReference type="OrthoDB" id="5984008at2759"/>
<dbReference type="InterPro" id="IPR028082">
    <property type="entry name" value="Peripla_BP_I"/>
</dbReference>
<sequence>MDMSSESYTVYNTVYAVALALHAAYLLQQSTFYRKFQGKHMSIQPWQLSTEFCLVHSLTNTYAGLELINWITFPYQTYSKTKVGKLSPRQEFIISENAIQWNTGLRQVPLPSLCVESCHAGQSKILQERKPVCCYDCIPCSKDIISKQTGTIRNSAEKMWLEGARILSANLNFTIKHHLQIMLCPQEKQLKSQVWVSVKMKYVDNDPLQNLMNHQGANVIILSMDSELINILTLFLEKNELTFKGCVEKNWIMPVQW</sequence>
<dbReference type="PANTHER" id="PTHR24061:SF599">
    <property type="entry name" value="G-PROTEIN COUPLED RECEPTORS FAMILY 3 PROFILE DOMAIN-CONTAINING PROTEIN"/>
    <property type="match status" value="1"/>
</dbReference>
<dbReference type="InterPro" id="IPR038550">
    <property type="entry name" value="GPCR_3_9-Cys_sf"/>
</dbReference>
<organism evidence="3 4">
    <name type="scientific">Ophiophagus hannah</name>
    <name type="common">King cobra</name>
    <name type="synonym">Naja hannah</name>
    <dbReference type="NCBI Taxonomy" id="8665"/>
    <lineage>
        <taxon>Eukaryota</taxon>
        <taxon>Metazoa</taxon>
        <taxon>Chordata</taxon>
        <taxon>Craniata</taxon>
        <taxon>Vertebrata</taxon>
        <taxon>Euteleostomi</taxon>
        <taxon>Lepidosauria</taxon>
        <taxon>Squamata</taxon>
        <taxon>Bifurcata</taxon>
        <taxon>Unidentata</taxon>
        <taxon>Episquamata</taxon>
        <taxon>Toxicofera</taxon>
        <taxon>Serpentes</taxon>
        <taxon>Colubroidea</taxon>
        <taxon>Elapidae</taxon>
        <taxon>Elapinae</taxon>
        <taxon>Ophiophagus</taxon>
    </lineage>
</organism>
<dbReference type="SUPFAM" id="SSF53822">
    <property type="entry name" value="Periplasmic binding protein-like I"/>
    <property type="match status" value="1"/>
</dbReference>
<dbReference type="AlphaFoldDB" id="V8NAY1"/>
<comment type="caution">
    <text evidence="3">The sequence shown here is derived from an EMBL/GenBank/DDBJ whole genome shotgun (WGS) entry which is preliminary data.</text>
</comment>
<dbReference type="Gene3D" id="2.10.50.30">
    <property type="entry name" value="GPCR, family 3, nine cysteines domain"/>
    <property type="match status" value="1"/>
</dbReference>